<organism evidence="17 18">
    <name type="scientific">Parthenolecanium corni</name>
    <dbReference type="NCBI Taxonomy" id="536013"/>
    <lineage>
        <taxon>Eukaryota</taxon>
        <taxon>Metazoa</taxon>
        <taxon>Ecdysozoa</taxon>
        <taxon>Arthropoda</taxon>
        <taxon>Hexapoda</taxon>
        <taxon>Insecta</taxon>
        <taxon>Pterygota</taxon>
        <taxon>Neoptera</taxon>
        <taxon>Paraneoptera</taxon>
        <taxon>Hemiptera</taxon>
        <taxon>Sternorrhyncha</taxon>
        <taxon>Coccoidea</taxon>
        <taxon>Coccidae</taxon>
        <taxon>Parthenolecanium</taxon>
    </lineage>
</organism>
<evidence type="ECO:0000259" key="15">
    <source>
        <dbReference type="Pfam" id="PF00534"/>
    </source>
</evidence>
<comment type="similarity">
    <text evidence="3 14">Belongs to the glycosyltransferase group 1 family. Glycosyltransferase 4 subfamily.</text>
</comment>
<evidence type="ECO:0000256" key="13">
    <source>
        <dbReference type="ARBA" id="ARBA00045128"/>
    </source>
</evidence>
<comment type="catalytic activity">
    <reaction evidence="12 14">
        <text>an alpha-D-Man-(1-&gt;3)-[alpha-D-Man-(1-&gt;6)]-beta-D-Man-(1-&gt;4)-beta-D-GlcNAc-(1-&gt;4)-alpha-D-GlcNAc-diphospho-di-trans,poly-cis-dolichol + 2 GDP-alpha-D-mannose = an alpha-D-Man-(1-&gt;2)-alpha-D-Man-(1-&gt;2)-alpha-D-Man-(1-&gt;3)-[alpha-D-Man-(1-&gt;6)]-beta-D-Man-(1-&gt;4)-beta-D-GlcNAc-(1-&gt;4)-alpha-D-GlcNAc-diphospho-di-trans,poly-cis-dolichol + 2 GDP + 2 H(+)</text>
        <dbReference type="Rhea" id="RHEA:29523"/>
        <dbReference type="Rhea" id="RHEA-COMP:19515"/>
        <dbReference type="Rhea" id="RHEA-COMP:19516"/>
        <dbReference type="ChEBI" id="CHEBI:15378"/>
        <dbReference type="ChEBI" id="CHEBI:57527"/>
        <dbReference type="ChEBI" id="CHEBI:58189"/>
        <dbReference type="ChEBI" id="CHEBI:132511"/>
        <dbReference type="ChEBI" id="CHEBI:132515"/>
        <dbReference type="EC" id="2.4.1.131"/>
    </reaction>
    <physiologicalReaction direction="left-to-right" evidence="12 14">
        <dbReference type="Rhea" id="RHEA:29524"/>
    </physiologicalReaction>
</comment>
<dbReference type="GO" id="GO:0004377">
    <property type="term" value="F:GDP-Man:Man(3)GlcNAc(2)-PP-Dol alpha-1,2-mannosyltransferase activity"/>
    <property type="evidence" value="ECO:0007669"/>
    <property type="project" value="UniProtKB-UniRule"/>
</dbReference>
<dbReference type="Pfam" id="PF00534">
    <property type="entry name" value="Glycos_transf_1"/>
    <property type="match status" value="1"/>
</dbReference>
<dbReference type="InterPro" id="IPR001296">
    <property type="entry name" value="Glyco_trans_1"/>
</dbReference>
<evidence type="ECO:0000256" key="11">
    <source>
        <dbReference type="ARBA" id="ARBA00023136"/>
    </source>
</evidence>
<evidence type="ECO:0000256" key="3">
    <source>
        <dbReference type="ARBA" id="ARBA00009481"/>
    </source>
</evidence>
<keyword evidence="8 14" id="KW-0812">Transmembrane</keyword>
<dbReference type="PANTHER" id="PTHR45919:SF1">
    <property type="entry name" value="GDP-MAN:MAN(3)GLCNAC(2)-PP-DOL ALPHA-1,2-MANNOSYLTRANSFERASE"/>
    <property type="match status" value="1"/>
</dbReference>
<dbReference type="CDD" id="cd03806">
    <property type="entry name" value="GT4_ALG11-like"/>
    <property type="match status" value="1"/>
</dbReference>
<keyword evidence="11 14" id="KW-0472">Membrane</keyword>
<evidence type="ECO:0000256" key="4">
    <source>
        <dbReference type="ARBA" id="ARBA00012645"/>
    </source>
</evidence>
<dbReference type="EC" id="2.4.1.131" evidence="4 14"/>
<reference evidence="17 18" key="1">
    <citation type="submission" date="2024-03" db="EMBL/GenBank/DDBJ databases">
        <title>Adaptation during the transition from Ophiocordyceps entomopathogen to insect associate is accompanied by gene loss and intensified selection.</title>
        <authorList>
            <person name="Ward C.M."/>
            <person name="Onetto C.A."/>
            <person name="Borneman A.R."/>
        </authorList>
    </citation>
    <scope>NUCLEOTIDE SEQUENCE [LARGE SCALE GENOMIC DNA]</scope>
    <source>
        <strain evidence="17">AWRI1</strain>
        <tissue evidence="17">Single Adult Female</tissue>
    </source>
</reference>
<keyword evidence="10 14" id="KW-1133">Transmembrane helix</keyword>
<evidence type="ECO:0000256" key="14">
    <source>
        <dbReference type="RuleBase" id="RU367051"/>
    </source>
</evidence>
<dbReference type="SUPFAM" id="SSF53756">
    <property type="entry name" value="UDP-Glycosyltransferase/glycogen phosphorylase"/>
    <property type="match status" value="1"/>
</dbReference>
<evidence type="ECO:0000256" key="9">
    <source>
        <dbReference type="ARBA" id="ARBA00022824"/>
    </source>
</evidence>
<evidence type="ECO:0000256" key="7">
    <source>
        <dbReference type="ARBA" id="ARBA00022679"/>
    </source>
</evidence>
<evidence type="ECO:0000256" key="10">
    <source>
        <dbReference type="ARBA" id="ARBA00022989"/>
    </source>
</evidence>
<keyword evidence="9 14" id="KW-0256">Endoplasmic reticulum</keyword>
<evidence type="ECO:0000256" key="6">
    <source>
        <dbReference type="ARBA" id="ARBA00022676"/>
    </source>
</evidence>
<name>A0AAN9Y6J4_9HEMI</name>
<dbReference type="AlphaFoldDB" id="A0AAN9Y6J4"/>
<evidence type="ECO:0000313" key="17">
    <source>
        <dbReference type="EMBL" id="KAK7601758.1"/>
    </source>
</evidence>
<dbReference type="EMBL" id="JBBCAQ010000010">
    <property type="protein sequence ID" value="KAK7601758.1"/>
    <property type="molecule type" value="Genomic_DNA"/>
</dbReference>
<feature type="domain" description="Glycosyl transferase family 1" evidence="15">
    <location>
        <begin position="283"/>
        <end position="455"/>
    </location>
</feature>
<protein>
    <recommendedName>
        <fullName evidence="5 14">GDP-Man:Man(3)GlcNAc(2)-PP-Dol alpha-1,2-mannosyltransferase</fullName>
        <ecNumber evidence="4 14">2.4.1.131</ecNumber>
    </recommendedName>
</protein>
<evidence type="ECO:0000313" key="18">
    <source>
        <dbReference type="Proteomes" id="UP001367676"/>
    </source>
</evidence>
<dbReference type="Proteomes" id="UP001367676">
    <property type="component" value="Unassembled WGS sequence"/>
</dbReference>
<evidence type="ECO:0000256" key="2">
    <source>
        <dbReference type="ARBA" id="ARBA00004922"/>
    </source>
</evidence>
<feature type="domain" description="ALG11 mannosyltransferase N-terminal" evidence="16">
    <location>
        <begin position="53"/>
        <end position="257"/>
    </location>
</feature>
<gene>
    <name evidence="17" type="ORF">V9T40_009199</name>
</gene>
<dbReference type="Gene3D" id="3.40.50.2000">
    <property type="entry name" value="Glycogen Phosphorylase B"/>
    <property type="match status" value="1"/>
</dbReference>
<evidence type="ECO:0000259" key="16">
    <source>
        <dbReference type="Pfam" id="PF15924"/>
    </source>
</evidence>
<evidence type="ECO:0000256" key="12">
    <source>
        <dbReference type="ARBA" id="ARBA00045065"/>
    </source>
</evidence>
<dbReference type="GO" id="GO:0006487">
    <property type="term" value="P:protein N-linked glycosylation"/>
    <property type="evidence" value="ECO:0007669"/>
    <property type="project" value="TreeGrafter"/>
</dbReference>
<evidence type="ECO:0000256" key="5">
    <source>
        <dbReference type="ARBA" id="ARBA00022018"/>
    </source>
</evidence>
<keyword evidence="18" id="KW-1185">Reference proteome</keyword>
<dbReference type="GO" id="GO:0005789">
    <property type="term" value="C:endoplasmic reticulum membrane"/>
    <property type="evidence" value="ECO:0007669"/>
    <property type="project" value="UniProtKB-SubCell"/>
</dbReference>
<dbReference type="InterPro" id="IPR038013">
    <property type="entry name" value="ALG11"/>
</dbReference>
<comment type="pathway">
    <text evidence="2 14">Protein modification; protein glycosylation.</text>
</comment>
<comment type="function">
    <text evidence="13">GDP-Man:Man(3)GlcNAc(2)-PP-Dol alpha-1,2-mannosyltransferase that operates in the biosynthetic pathway of dolichol-linked oligosaccharides, the glycan precursors employed in protein asparagine (N)-glycosylation. The assembly of dolichol-linked oligosaccharides begins on the cytosolic side of the endoplasmic reticulum membrane and finishes in its lumen. The sequential addition of sugars to dolichol pyrophosphate produces dolichol-linked oligosaccharides containing fourteen sugars, including two GlcNAcs, nine mannoses and three glucoses. Once assembled, the oligosaccharide is transferred from the lipid to nascent proteins by oligosaccharyltransferases. Catalyzes, on the cytoplasmic face of the endoplasmic reticulum, the addition of the fourth and fifth mannose residues to the dolichol-linked oligosaccharide chain, to produce Man(5)GlcNAc(2)-PP-dolichol core oligosaccharide. Man(5)GlcNAc(2)-PP-dolichol is a substrate for ALG3, the following enzyme in the biosynthetic pathway.</text>
</comment>
<dbReference type="PANTHER" id="PTHR45919">
    <property type="entry name" value="GDP-MAN:MAN(3)GLCNAC(2)-PP-DOL ALPHA-1,2-MANNOSYLTRANSFERASE"/>
    <property type="match status" value="1"/>
</dbReference>
<dbReference type="InterPro" id="IPR031814">
    <property type="entry name" value="ALG11_N"/>
</dbReference>
<evidence type="ECO:0000256" key="8">
    <source>
        <dbReference type="ARBA" id="ARBA00022692"/>
    </source>
</evidence>
<keyword evidence="6 14" id="KW-0328">Glycosyltransferase</keyword>
<comment type="subcellular location">
    <subcellularLocation>
        <location evidence="1">Endoplasmic reticulum membrane</location>
        <topology evidence="1">Single-pass membrane protein</topology>
    </subcellularLocation>
</comment>
<proteinExistence type="inferred from homology"/>
<sequence length="484" mass="55786">MVVSSSTSDFFSSFVWSALFLFLIFLLAFVCILFLVRIHFHRAKEKNDRNYLNVAFFHPYCNAGGGGERVLWCAIQALQSKYSLIRICVYTGDTDSSPEEILQKAKERFNLTLSNVEFIYLHKRTWVEASRYPRFTLLGQSLGSLVLGFEALRSFVPDVYIDTMGYAFTYPIFSFLAGCKVASYTHYPTITTDMINAVQSRRKTCTNRGYIARNPFLTFGKLMYYRMFAAMYKFVGRFSHINIVNSSWTEDHVNSLWQRPMITFKVYPPCDTTDLQTIPLHRKIDGKIKIVSVAQFREEKDHPLQLMSMYELRQMVPEEIWDKVELVLIGSTRNEKDEAYVKDLKDLAKHYSLEENVTFKINIPYNQLKTELEEGLIGIHTMWNEHFGIGVVECMAAGLIMIAHKSGGPLMDIVEESNTSRNGFLAADKNEYAQTIAKILVLSEDARNRIRESARSSMNRFSSQEFKINFLRAVEPLFGQMKNS</sequence>
<evidence type="ECO:0000256" key="1">
    <source>
        <dbReference type="ARBA" id="ARBA00004389"/>
    </source>
</evidence>
<keyword evidence="7 14" id="KW-0808">Transferase</keyword>
<comment type="caution">
    <text evidence="17">The sequence shown here is derived from an EMBL/GenBank/DDBJ whole genome shotgun (WGS) entry which is preliminary data.</text>
</comment>
<feature type="transmembrane region" description="Helical" evidence="14">
    <location>
        <begin position="14"/>
        <end position="36"/>
    </location>
</feature>
<dbReference type="Pfam" id="PF15924">
    <property type="entry name" value="ALG11_N"/>
    <property type="match status" value="1"/>
</dbReference>
<accession>A0AAN9Y6J4</accession>